<dbReference type="Proteomes" id="UP000553632">
    <property type="component" value="Unassembled WGS sequence"/>
</dbReference>
<evidence type="ECO:0000313" key="3">
    <source>
        <dbReference type="Proteomes" id="UP000553632"/>
    </source>
</evidence>
<keyword evidence="3" id="KW-1185">Reference proteome</keyword>
<feature type="compositionally biased region" description="Acidic residues" evidence="1">
    <location>
        <begin position="55"/>
        <end position="109"/>
    </location>
</feature>
<sequence length="286" mass="32219">MTLLRSDIPYQENSGEESSAPGDTPSEIVGAKTEDNYSSESEETDDNHDDHGSTESEETDDDDNDNGSTESEETDDDDNDNGSTESEETDDDDNDKGSTESEETDDDHDDSSTLSEIVSDTDDDTDCPESTGNENTEDDENSADSSTPTIIVYLECLLFDFETNRAALLRNRKIKALLASLRDLIHREPPLLNSLNKFRHRPYLYPLNSLNMMIMNSVILKITADHFIQNKLNPTSTPPKNFRHRPFDFETNRAALLRNRKIKALLASLRDLIHREPPLLNSLNKF</sequence>
<evidence type="ECO:0000256" key="1">
    <source>
        <dbReference type="SAM" id="MobiDB-lite"/>
    </source>
</evidence>
<dbReference type="EMBL" id="JABANO010023839">
    <property type="protein sequence ID" value="KAF4722862.1"/>
    <property type="molecule type" value="Genomic_DNA"/>
</dbReference>
<dbReference type="AlphaFoldDB" id="A0A7J6RRN5"/>
<comment type="caution">
    <text evidence="2">The sequence shown here is derived from an EMBL/GenBank/DDBJ whole genome shotgun (WGS) entry which is preliminary data.</text>
</comment>
<proteinExistence type="predicted"/>
<name>A0A7J6RRN5_PEROL</name>
<protein>
    <submittedName>
        <fullName evidence="2">Uncharacterized protein</fullName>
    </submittedName>
</protein>
<organism evidence="2 3">
    <name type="scientific">Perkinsus olseni</name>
    <name type="common">Perkinsus atlanticus</name>
    <dbReference type="NCBI Taxonomy" id="32597"/>
    <lineage>
        <taxon>Eukaryota</taxon>
        <taxon>Sar</taxon>
        <taxon>Alveolata</taxon>
        <taxon>Perkinsozoa</taxon>
        <taxon>Perkinsea</taxon>
        <taxon>Perkinsida</taxon>
        <taxon>Perkinsidae</taxon>
        <taxon>Perkinsus</taxon>
    </lineage>
</organism>
<accession>A0A7J6RRN5</accession>
<evidence type="ECO:0000313" key="2">
    <source>
        <dbReference type="EMBL" id="KAF4722862.1"/>
    </source>
</evidence>
<reference evidence="2 3" key="1">
    <citation type="submission" date="2020-04" db="EMBL/GenBank/DDBJ databases">
        <title>Perkinsus olseni comparative genomics.</title>
        <authorList>
            <person name="Bogema D.R."/>
        </authorList>
    </citation>
    <scope>NUCLEOTIDE SEQUENCE [LARGE SCALE GENOMIC DNA]</scope>
    <source>
        <strain evidence="2 3">ATCC PRA-207</strain>
    </source>
</reference>
<feature type="region of interest" description="Disordered" evidence="1">
    <location>
        <begin position="1"/>
        <end position="146"/>
    </location>
</feature>
<gene>
    <name evidence="2" type="ORF">FOZ63_026100</name>
</gene>
<feature type="non-terminal residue" evidence="2">
    <location>
        <position position="1"/>
    </location>
</feature>